<name>A0A816IUC5_BRANA</name>
<protein>
    <submittedName>
        <fullName evidence="5">(rape) hypothetical protein</fullName>
    </submittedName>
</protein>
<dbReference type="GO" id="GO:0005524">
    <property type="term" value="F:ATP binding"/>
    <property type="evidence" value="ECO:0007669"/>
    <property type="project" value="UniProtKB-KW"/>
</dbReference>
<dbReference type="Proteomes" id="UP001295469">
    <property type="component" value="Chromosome C09"/>
</dbReference>
<evidence type="ECO:0000256" key="4">
    <source>
        <dbReference type="ARBA" id="ARBA00022840"/>
    </source>
</evidence>
<evidence type="ECO:0000256" key="3">
    <source>
        <dbReference type="ARBA" id="ARBA00022777"/>
    </source>
</evidence>
<keyword evidence="3" id="KW-0808">Transferase</keyword>
<dbReference type="SUPFAM" id="SSF56112">
    <property type="entry name" value="Protein kinase-like (PK-like)"/>
    <property type="match status" value="1"/>
</dbReference>
<organism evidence="5">
    <name type="scientific">Brassica napus</name>
    <name type="common">Rape</name>
    <dbReference type="NCBI Taxonomy" id="3708"/>
    <lineage>
        <taxon>Eukaryota</taxon>
        <taxon>Viridiplantae</taxon>
        <taxon>Streptophyta</taxon>
        <taxon>Embryophyta</taxon>
        <taxon>Tracheophyta</taxon>
        <taxon>Spermatophyta</taxon>
        <taxon>Magnoliopsida</taxon>
        <taxon>eudicotyledons</taxon>
        <taxon>Gunneridae</taxon>
        <taxon>Pentapetalae</taxon>
        <taxon>rosids</taxon>
        <taxon>malvids</taxon>
        <taxon>Brassicales</taxon>
        <taxon>Brassicaceae</taxon>
        <taxon>Brassiceae</taxon>
        <taxon>Brassica</taxon>
    </lineage>
</organism>
<evidence type="ECO:0000313" key="5">
    <source>
        <dbReference type="EMBL" id="CAF1728076.1"/>
    </source>
</evidence>
<keyword evidence="1" id="KW-0723">Serine/threonine-protein kinase</keyword>
<sequence length="129" mass="14574">MDQRRRTLNSLEQLVTLHQYLLDGQLTEKSEVYAFGVVLLELLHGKKTVEKLGPGECETIITWAMLYLTDRTKLTNVIFPLFKTQILESLLVLRFRLKSCDANTYICVCVCVCVGSSSGGFVRAARTEL</sequence>
<gene>
    <name evidence="5" type="ORF">DARMORV10_C09P24050.1</name>
</gene>
<dbReference type="Gene3D" id="1.10.510.10">
    <property type="entry name" value="Transferase(Phosphotransferase) domain 1"/>
    <property type="match status" value="1"/>
</dbReference>
<accession>A0A816IUC5</accession>
<reference evidence="5" key="1">
    <citation type="submission" date="2021-01" db="EMBL/GenBank/DDBJ databases">
        <authorList>
            <consortium name="Genoscope - CEA"/>
            <person name="William W."/>
        </authorList>
    </citation>
    <scope>NUCLEOTIDE SEQUENCE</scope>
</reference>
<proteinExistence type="predicted"/>
<evidence type="ECO:0000256" key="1">
    <source>
        <dbReference type="ARBA" id="ARBA00022527"/>
    </source>
</evidence>
<keyword evidence="4" id="KW-0067">ATP-binding</keyword>
<dbReference type="PANTHER" id="PTHR47989">
    <property type="entry name" value="OS01G0750732 PROTEIN"/>
    <property type="match status" value="1"/>
</dbReference>
<keyword evidence="2" id="KW-0547">Nucleotide-binding</keyword>
<dbReference type="AlphaFoldDB" id="A0A816IUC5"/>
<dbReference type="GO" id="GO:0004674">
    <property type="term" value="F:protein serine/threonine kinase activity"/>
    <property type="evidence" value="ECO:0007669"/>
    <property type="project" value="UniProtKB-KW"/>
</dbReference>
<keyword evidence="3" id="KW-0418">Kinase</keyword>
<dbReference type="InterPro" id="IPR011009">
    <property type="entry name" value="Kinase-like_dom_sf"/>
</dbReference>
<dbReference type="EMBL" id="HG994373">
    <property type="protein sequence ID" value="CAF1728076.1"/>
    <property type="molecule type" value="Genomic_DNA"/>
</dbReference>
<dbReference type="PANTHER" id="PTHR47989:SF27">
    <property type="entry name" value="PROTEIN KINASE DOMAIN-CONTAINING PROTEIN"/>
    <property type="match status" value="1"/>
</dbReference>
<evidence type="ECO:0000256" key="2">
    <source>
        <dbReference type="ARBA" id="ARBA00022741"/>
    </source>
</evidence>